<accession>A0ABQ2VP56</accession>
<keyword evidence="3" id="KW-1185">Reference proteome</keyword>
<dbReference type="EMBL" id="BMRP01000082">
    <property type="protein sequence ID" value="GGV03071.1"/>
    <property type="molecule type" value="Genomic_DNA"/>
</dbReference>
<evidence type="ECO:0000313" key="3">
    <source>
        <dbReference type="Proteomes" id="UP000654471"/>
    </source>
</evidence>
<gene>
    <name evidence="2" type="ORF">GCM10010211_82890</name>
</gene>
<comment type="caution">
    <text evidence="2">The sequence shown here is derived from an EMBL/GenBank/DDBJ whole genome shotgun (WGS) entry which is preliminary data.</text>
</comment>
<proteinExistence type="predicted"/>
<name>A0ABQ2VP56_9ACTN</name>
<reference evidence="3" key="1">
    <citation type="journal article" date="2019" name="Int. J. Syst. Evol. Microbiol.">
        <title>The Global Catalogue of Microorganisms (GCM) 10K type strain sequencing project: providing services to taxonomists for standard genome sequencing and annotation.</title>
        <authorList>
            <consortium name="The Broad Institute Genomics Platform"/>
            <consortium name="The Broad Institute Genome Sequencing Center for Infectious Disease"/>
            <person name="Wu L."/>
            <person name="Ma J."/>
        </authorList>
    </citation>
    <scope>NUCLEOTIDE SEQUENCE [LARGE SCALE GENOMIC DNA]</scope>
    <source>
        <strain evidence="3">JCM 3399</strain>
    </source>
</reference>
<organism evidence="2 3">
    <name type="scientific">Streptomyces albospinus</name>
    <dbReference type="NCBI Taxonomy" id="285515"/>
    <lineage>
        <taxon>Bacteria</taxon>
        <taxon>Bacillati</taxon>
        <taxon>Actinomycetota</taxon>
        <taxon>Actinomycetes</taxon>
        <taxon>Kitasatosporales</taxon>
        <taxon>Streptomycetaceae</taxon>
        <taxon>Streptomyces</taxon>
    </lineage>
</organism>
<sequence length="117" mass="11453">MAGVEGVDGARDPVVGGALEGARQPGTGQQGARNGELTYGRGGGRPDVGALAGVAALVAVWGSAYGGVSVRTQTWLMGARRASGRPPPRCSWRCSSGAVALGAPAGGRAADGWAPPA</sequence>
<feature type="region of interest" description="Disordered" evidence="1">
    <location>
        <begin position="1"/>
        <end position="43"/>
    </location>
</feature>
<evidence type="ECO:0000256" key="1">
    <source>
        <dbReference type="SAM" id="MobiDB-lite"/>
    </source>
</evidence>
<protein>
    <submittedName>
        <fullName evidence="2">Uncharacterized protein</fullName>
    </submittedName>
</protein>
<dbReference type="Proteomes" id="UP000654471">
    <property type="component" value="Unassembled WGS sequence"/>
</dbReference>
<evidence type="ECO:0000313" key="2">
    <source>
        <dbReference type="EMBL" id="GGV03071.1"/>
    </source>
</evidence>